<dbReference type="AlphaFoldDB" id="A0A8H7NDQ6"/>
<evidence type="ECO:0000256" key="1">
    <source>
        <dbReference type="SAM" id="MobiDB-lite"/>
    </source>
</evidence>
<proteinExistence type="predicted"/>
<name>A0A8H7NDQ6_BIOOC</name>
<reference evidence="2" key="1">
    <citation type="submission" date="2020-10" db="EMBL/GenBank/DDBJ databases">
        <title>High-Quality Genome Resource of Clonostachys rosea strain S41 by Oxford Nanopore Long-Read Sequencing.</title>
        <authorList>
            <person name="Wang H."/>
        </authorList>
    </citation>
    <scope>NUCLEOTIDE SEQUENCE</scope>
    <source>
        <strain evidence="2">S41</strain>
    </source>
</reference>
<dbReference type="Proteomes" id="UP000616885">
    <property type="component" value="Unassembled WGS sequence"/>
</dbReference>
<comment type="caution">
    <text evidence="2">The sequence shown here is derived from an EMBL/GenBank/DDBJ whole genome shotgun (WGS) entry which is preliminary data.</text>
</comment>
<organism evidence="2 3">
    <name type="scientific">Bionectria ochroleuca</name>
    <name type="common">Gliocladium roseum</name>
    <dbReference type="NCBI Taxonomy" id="29856"/>
    <lineage>
        <taxon>Eukaryota</taxon>
        <taxon>Fungi</taxon>
        <taxon>Dikarya</taxon>
        <taxon>Ascomycota</taxon>
        <taxon>Pezizomycotina</taxon>
        <taxon>Sordariomycetes</taxon>
        <taxon>Hypocreomycetidae</taxon>
        <taxon>Hypocreales</taxon>
        <taxon>Bionectriaceae</taxon>
        <taxon>Clonostachys</taxon>
    </lineage>
</organism>
<evidence type="ECO:0000313" key="3">
    <source>
        <dbReference type="Proteomes" id="UP000616885"/>
    </source>
</evidence>
<protein>
    <submittedName>
        <fullName evidence="2">Uncharacterized protein</fullName>
    </submittedName>
</protein>
<dbReference type="EMBL" id="JADCTT010000004">
    <property type="protein sequence ID" value="KAF9753925.1"/>
    <property type="molecule type" value="Genomic_DNA"/>
</dbReference>
<gene>
    <name evidence="2" type="ORF">IM811_012683</name>
</gene>
<feature type="region of interest" description="Disordered" evidence="1">
    <location>
        <begin position="30"/>
        <end position="54"/>
    </location>
</feature>
<evidence type="ECO:0000313" key="2">
    <source>
        <dbReference type="EMBL" id="KAF9753925.1"/>
    </source>
</evidence>
<sequence length="101" mass="10550">MPFQPSVISSQAGRGRLDVIGTHPLHHSGRALVHSTSQGGGPARPGISQGGSRARNNLHSVACRVLSSPPLSTSPGQRVVAAREPGTFFLGKETLEILLVH</sequence>
<accession>A0A8H7NDQ6</accession>